<evidence type="ECO:0000313" key="4">
    <source>
        <dbReference type="EMBL" id="MBE8717602.1"/>
    </source>
</evidence>
<feature type="coiled-coil region" evidence="2">
    <location>
        <begin position="113"/>
        <end position="171"/>
    </location>
</feature>
<dbReference type="NCBIfam" id="TIGR04211">
    <property type="entry name" value="SH3_and_anchor"/>
    <property type="match status" value="1"/>
</dbReference>
<dbReference type="AlphaFoldDB" id="A0A928V6L1"/>
<comment type="caution">
    <text evidence="4">The sequence shown here is derived from an EMBL/GenBank/DDBJ whole genome shotgun (WGS) entry which is preliminary data.</text>
</comment>
<dbReference type="RefSeq" id="WP_193909531.1">
    <property type="nucleotide sequence ID" value="NZ_PRDL01000001.1"/>
</dbReference>
<protein>
    <submittedName>
        <fullName evidence="4">TIGR04211 family SH3 domain-containing protein</fullName>
    </submittedName>
</protein>
<proteinExistence type="predicted"/>
<keyword evidence="3" id="KW-1133">Transmembrane helix</keyword>
<keyword evidence="1" id="KW-0732">Signal</keyword>
<name>A0A928V6L1_9GAMM</name>
<sequence length="207" mass="23379">MKKRLTHLLLKTILPGALLLPLAMQGHTQEAEAETVESMRYVSDVMYIPLRKGPGNAQDVLINGLVSGTPLTFVREETDSNRVTWSLVRTSEGILGWARNSHLLAEPPAGPQLSELQQRYDALSKEYESLKQSSSLAIDIEKDNQRLHESHQVLQTRADYLQAENDQLKNSDRYNQWIYGGGLLLAGVLLSLILQAFGKRKRQSEWR</sequence>
<dbReference type="Proteomes" id="UP000652567">
    <property type="component" value="Unassembled WGS sequence"/>
</dbReference>
<evidence type="ECO:0000256" key="2">
    <source>
        <dbReference type="SAM" id="Coils"/>
    </source>
</evidence>
<feature type="transmembrane region" description="Helical" evidence="3">
    <location>
        <begin position="177"/>
        <end position="197"/>
    </location>
</feature>
<keyword evidence="5" id="KW-1185">Reference proteome</keyword>
<evidence type="ECO:0000256" key="1">
    <source>
        <dbReference type="ARBA" id="ARBA00022729"/>
    </source>
</evidence>
<keyword evidence="3" id="KW-0472">Membrane</keyword>
<organism evidence="4 5">
    <name type="scientific">Cellvibrio polysaccharolyticus</name>
    <dbReference type="NCBI Taxonomy" id="2082724"/>
    <lineage>
        <taxon>Bacteria</taxon>
        <taxon>Pseudomonadati</taxon>
        <taxon>Pseudomonadota</taxon>
        <taxon>Gammaproteobacteria</taxon>
        <taxon>Cellvibrionales</taxon>
        <taxon>Cellvibrionaceae</taxon>
        <taxon>Cellvibrio</taxon>
    </lineage>
</organism>
<evidence type="ECO:0000256" key="3">
    <source>
        <dbReference type="SAM" id="Phobius"/>
    </source>
</evidence>
<accession>A0A928V6L1</accession>
<dbReference type="EMBL" id="PRDL01000001">
    <property type="protein sequence ID" value="MBE8717602.1"/>
    <property type="molecule type" value="Genomic_DNA"/>
</dbReference>
<evidence type="ECO:0000313" key="5">
    <source>
        <dbReference type="Proteomes" id="UP000652567"/>
    </source>
</evidence>
<keyword evidence="3" id="KW-0812">Transmembrane</keyword>
<keyword evidence="2" id="KW-0175">Coiled coil</keyword>
<dbReference type="InterPro" id="IPR016476">
    <property type="entry name" value="SH3_dom_pro"/>
</dbReference>
<reference evidence="4" key="1">
    <citation type="submission" date="2018-07" db="EMBL/GenBank/DDBJ databases">
        <title>Genome assembly of strain Ka43.</title>
        <authorList>
            <person name="Kukolya J."/>
            <person name="Nagy I."/>
            <person name="Horvath B."/>
            <person name="Toth A."/>
        </authorList>
    </citation>
    <scope>NUCLEOTIDE SEQUENCE</scope>
    <source>
        <strain evidence="4">KB43</strain>
    </source>
</reference>
<gene>
    <name evidence="4" type="ORF">C4F51_10425</name>
</gene>